<evidence type="ECO:0000256" key="1">
    <source>
        <dbReference type="SAM" id="MobiDB-lite"/>
    </source>
</evidence>
<protein>
    <submittedName>
        <fullName evidence="3">Uncharacterized protein</fullName>
    </submittedName>
</protein>
<feature type="region of interest" description="Disordered" evidence="1">
    <location>
        <begin position="314"/>
        <end position="335"/>
    </location>
</feature>
<evidence type="ECO:0000313" key="3">
    <source>
        <dbReference type="EMBL" id="EMF79562.1"/>
    </source>
</evidence>
<proteinExistence type="predicted"/>
<organism evidence="3 4">
    <name type="scientific">Leptospira weilii serovar Topaz str. LT2116</name>
    <dbReference type="NCBI Taxonomy" id="1088540"/>
    <lineage>
        <taxon>Bacteria</taxon>
        <taxon>Pseudomonadati</taxon>
        <taxon>Spirochaetota</taxon>
        <taxon>Spirochaetia</taxon>
        <taxon>Leptospirales</taxon>
        <taxon>Leptospiraceae</taxon>
        <taxon>Leptospira</taxon>
    </lineage>
</organism>
<keyword evidence="2" id="KW-0812">Transmembrane</keyword>
<comment type="caution">
    <text evidence="3">The sequence shown here is derived from an EMBL/GenBank/DDBJ whole genome shotgun (WGS) entry which is preliminary data.</text>
</comment>
<feature type="compositionally biased region" description="Basic and acidic residues" evidence="1">
    <location>
        <begin position="164"/>
        <end position="175"/>
    </location>
</feature>
<feature type="transmembrane region" description="Helical" evidence="2">
    <location>
        <begin position="12"/>
        <end position="30"/>
    </location>
</feature>
<dbReference type="Proteomes" id="UP000011770">
    <property type="component" value="Unassembled WGS sequence"/>
</dbReference>
<keyword evidence="2" id="KW-1133">Transmembrane helix</keyword>
<dbReference type="EMBL" id="AHOR02000078">
    <property type="protein sequence ID" value="EMF79562.1"/>
    <property type="molecule type" value="Genomic_DNA"/>
</dbReference>
<evidence type="ECO:0000313" key="4">
    <source>
        <dbReference type="Proteomes" id="UP000011770"/>
    </source>
</evidence>
<sequence>MMVERIKRYKPRFAGAISIFGIAAFVLLYPTQWNLGSVPKPSDLIRTSADRCNCFEFWNKLLISSYSGFGTAEYHSKIVLEPEKPDVRNQPEAVRNTELVTNSINTKIQNTWELPHEETHSTNNLEVTGAWEAGAELTLIEETEISNREKVANLEIETGNGSQENEKKSAIKRQNESNNLSKSDFLNRNPVTTSTDFSNQKSEKETVDRVSNPNPDRVLKNRTSKTEVEVLERRNEILNLESKVNRDLLDSASWETETDSFAIRILENINIEKWAWNHIREKLDEIKNKTFKNNAPSLFANGKEMLLYFPRRDESRRKNQPKLNKQDFVFQNPDNTHKNSDYITFNRSLEVPNVNRKQMRYYAIQTSGPPPTDHKQV</sequence>
<name>M3FGI8_9LEPT</name>
<accession>M3FGI8</accession>
<dbReference type="AlphaFoldDB" id="M3FGI8"/>
<reference evidence="3 4" key="1">
    <citation type="submission" date="2013-01" db="EMBL/GenBank/DDBJ databases">
        <authorList>
            <person name="Harkins D.M."/>
            <person name="Durkin A.S."/>
            <person name="Brinkac L.M."/>
            <person name="Haft D.H."/>
            <person name="Selengut J.D."/>
            <person name="Sanka R."/>
            <person name="DePew J."/>
            <person name="Purushe J."/>
            <person name="Tulsiani S.M."/>
            <person name="Graham G.C."/>
            <person name="Burns M.-A."/>
            <person name="Dohnt M.F."/>
            <person name="Smythe L.D."/>
            <person name="McKay D.B."/>
            <person name="Craig S.B."/>
            <person name="Vinetz J.M."/>
            <person name="Sutton G.G."/>
            <person name="Nierman W.C."/>
            <person name="Fouts D.E."/>
        </authorList>
    </citation>
    <scope>NUCLEOTIDE SEQUENCE [LARGE SCALE GENOMIC DNA]</scope>
    <source>
        <strain evidence="3 4">LT2116</strain>
    </source>
</reference>
<evidence type="ECO:0000256" key="2">
    <source>
        <dbReference type="SAM" id="Phobius"/>
    </source>
</evidence>
<gene>
    <name evidence="3" type="ORF">LEP1GSC188_0701</name>
</gene>
<keyword evidence="2" id="KW-0472">Membrane</keyword>
<feature type="compositionally biased region" description="Polar residues" evidence="1">
    <location>
        <begin position="176"/>
        <end position="200"/>
    </location>
</feature>
<feature type="region of interest" description="Disordered" evidence="1">
    <location>
        <begin position="154"/>
        <end position="223"/>
    </location>
</feature>